<reference evidence="1" key="1">
    <citation type="journal article" date="2015" name="Nature">
        <title>Complex archaea that bridge the gap between prokaryotes and eukaryotes.</title>
        <authorList>
            <person name="Spang A."/>
            <person name="Saw J.H."/>
            <person name="Jorgensen S.L."/>
            <person name="Zaremba-Niedzwiedzka K."/>
            <person name="Martijn J."/>
            <person name="Lind A.E."/>
            <person name="van Eijk R."/>
            <person name="Schleper C."/>
            <person name="Guy L."/>
            <person name="Ettema T.J."/>
        </authorList>
    </citation>
    <scope>NUCLEOTIDE SEQUENCE</scope>
</reference>
<protein>
    <submittedName>
        <fullName evidence="1">Uncharacterized protein</fullName>
    </submittedName>
</protein>
<gene>
    <name evidence="1" type="ORF">LCGC14_1641420</name>
</gene>
<organism evidence="1">
    <name type="scientific">marine sediment metagenome</name>
    <dbReference type="NCBI Taxonomy" id="412755"/>
    <lineage>
        <taxon>unclassified sequences</taxon>
        <taxon>metagenomes</taxon>
        <taxon>ecological metagenomes</taxon>
    </lineage>
</organism>
<comment type="caution">
    <text evidence="1">The sequence shown here is derived from an EMBL/GenBank/DDBJ whole genome shotgun (WGS) entry which is preliminary data.</text>
</comment>
<name>A0A0F9KFC2_9ZZZZ</name>
<evidence type="ECO:0000313" key="1">
    <source>
        <dbReference type="EMBL" id="KKM20848.1"/>
    </source>
</evidence>
<proteinExistence type="predicted"/>
<accession>A0A0F9KFC2</accession>
<dbReference type="EMBL" id="LAZR01013684">
    <property type="protein sequence ID" value="KKM20848.1"/>
    <property type="molecule type" value="Genomic_DNA"/>
</dbReference>
<sequence>MKTVLARYRELGSSLEASIQVRKESEEAGHRHWHRIHERCWCGYLTVPSQCYAYDDKGRQTNTQEDAEKKYLASLSPSDVPTPDVPMEMSPLCPGCAKRPLEKGRDRCSACRKKAYRSRG</sequence>
<dbReference type="AlphaFoldDB" id="A0A0F9KFC2"/>